<dbReference type="AlphaFoldDB" id="A0A9X1XKK7"/>
<evidence type="ECO:0000256" key="1">
    <source>
        <dbReference type="ARBA" id="ARBA00022729"/>
    </source>
</evidence>
<dbReference type="Gene3D" id="2.40.50.200">
    <property type="entry name" value="Bacterial OB-fold"/>
    <property type="match status" value="1"/>
</dbReference>
<accession>A0A9X1XKK7</accession>
<dbReference type="SUPFAM" id="SSF101756">
    <property type="entry name" value="Hypothetical protein YgiW"/>
    <property type="match status" value="1"/>
</dbReference>
<gene>
    <name evidence="3" type="ORF">KP803_10050</name>
</gene>
<proteinExistence type="predicted"/>
<dbReference type="PANTHER" id="PTHR36571">
    <property type="entry name" value="PROTEIN YGIW"/>
    <property type="match status" value="1"/>
</dbReference>
<dbReference type="PANTHER" id="PTHR36571:SF1">
    <property type="entry name" value="PROTEIN YGIW"/>
    <property type="match status" value="1"/>
</dbReference>
<feature type="signal peptide" evidence="2">
    <location>
        <begin position="1"/>
        <end position="21"/>
    </location>
</feature>
<dbReference type="Pfam" id="PF04076">
    <property type="entry name" value="BOF"/>
    <property type="match status" value="1"/>
</dbReference>
<keyword evidence="4" id="KW-1185">Reference proteome</keyword>
<organism evidence="3 4">
    <name type="scientific">Vibrio amylolyticus</name>
    <dbReference type="NCBI Taxonomy" id="2847292"/>
    <lineage>
        <taxon>Bacteria</taxon>
        <taxon>Pseudomonadati</taxon>
        <taxon>Pseudomonadota</taxon>
        <taxon>Gammaproteobacteria</taxon>
        <taxon>Vibrionales</taxon>
        <taxon>Vibrionaceae</taxon>
        <taxon>Vibrio</taxon>
    </lineage>
</organism>
<evidence type="ECO:0000256" key="2">
    <source>
        <dbReference type="SAM" id="SignalP"/>
    </source>
</evidence>
<keyword evidence="1 2" id="KW-0732">Signal</keyword>
<comment type="caution">
    <text evidence="3">The sequence shown here is derived from an EMBL/GenBank/DDBJ whole genome shotgun (WGS) entry which is preliminary data.</text>
</comment>
<dbReference type="InterPro" id="IPR005220">
    <property type="entry name" value="CarO-like"/>
</dbReference>
<dbReference type="Proteomes" id="UP001139559">
    <property type="component" value="Unassembled WGS sequence"/>
</dbReference>
<dbReference type="EMBL" id="JAJHVV010000005">
    <property type="protein sequence ID" value="MCK6263613.1"/>
    <property type="molecule type" value="Genomic_DNA"/>
</dbReference>
<sequence length="122" mass="13308">MKLITLAAVSTLTLATAPAFAKDKHKGEPNIQYTGPIEVTTVNQIAEDASLYSDSDVVLEGHLVKQISKDRFIFADATGEIQVELDDIILAQPLSHETTVRIFGEYETGSTPEVEVEHLVVL</sequence>
<reference evidence="3" key="1">
    <citation type="submission" date="2021-11" db="EMBL/GenBank/DDBJ databases">
        <title>Vibrio ZSDE26 sp. nov. and Vibrio ZSDZ34 sp. nov., isolated from coastal seawater in Qingdao.</title>
        <authorList>
            <person name="Zhang P."/>
        </authorList>
    </citation>
    <scope>NUCLEOTIDE SEQUENCE</scope>
    <source>
        <strain evidence="3">ZSDE26</strain>
    </source>
</reference>
<dbReference type="InterPro" id="IPR036700">
    <property type="entry name" value="BOBF_sf"/>
</dbReference>
<name>A0A9X1XKK7_9VIBR</name>
<evidence type="ECO:0000313" key="4">
    <source>
        <dbReference type="Proteomes" id="UP001139559"/>
    </source>
</evidence>
<feature type="chain" id="PRO_5040721617" evidence="2">
    <location>
        <begin position="22"/>
        <end position="122"/>
    </location>
</feature>
<protein>
    <submittedName>
        <fullName evidence="3">NirD/YgiW/YdeI family stress tolerance protein</fullName>
    </submittedName>
</protein>
<evidence type="ECO:0000313" key="3">
    <source>
        <dbReference type="EMBL" id="MCK6263613.1"/>
    </source>
</evidence>
<dbReference type="NCBIfam" id="NF033674">
    <property type="entry name" value="stress_OB_fold"/>
    <property type="match status" value="1"/>
</dbReference>